<reference evidence="1" key="1">
    <citation type="submission" date="2018-04" db="EMBL/GenBank/DDBJ databases">
        <authorList>
            <person name="Go L.Y."/>
            <person name="Mitchell J.A."/>
        </authorList>
    </citation>
    <scope>NUCLEOTIDE SEQUENCE</scope>
    <source>
        <strain evidence="1">ARTV</strain>
    </source>
</reference>
<evidence type="ECO:0008006" key="2">
    <source>
        <dbReference type="Google" id="ProtNLM"/>
    </source>
</evidence>
<protein>
    <recommendedName>
        <fullName evidence="2">Phage protein</fullName>
    </recommendedName>
</protein>
<organism evidence="1">
    <name type="scientific">Arsenophonus endosymbiont of Trialeurodes vaporariorum</name>
    <dbReference type="NCBI Taxonomy" id="235567"/>
    <lineage>
        <taxon>Bacteria</taxon>
        <taxon>Pseudomonadati</taxon>
        <taxon>Pseudomonadota</taxon>
        <taxon>Gammaproteobacteria</taxon>
        <taxon>Enterobacterales</taxon>
        <taxon>Morganellaceae</taxon>
        <taxon>Arsenophonus</taxon>
    </lineage>
</organism>
<proteinExistence type="predicted"/>
<gene>
    <name evidence="1" type="ORF">ARTV_2958</name>
</gene>
<dbReference type="AlphaFoldDB" id="A0A3B0M3H5"/>
<name>A0A3B0M3H5_9GAMM</name>
<dbReference type="EMBL" id="UFQR01000018">
    <property type="protein sequence ID" value="SSW96510.1"/>
    <property type="molecule type" value="Genomic_DNA"/>
</dbReference>
<evidence type="ECO:0000313" key="1">
    <source>
        <dbReference type="EMBL" id="SSW96510.1"/>
    </source>
</evidence>
<accession>A0A3B0M3H5</accession>
<sequence length="183" mass="21023">MDILHIDFEQPKDLVFNRARLRKAFAKIGQAHAHVARRLARRIRGRSSRAGETPASQTGALARSIAYNVQRASKRRSGLMVKIAPSWKGEKRKNLWGRGGVTIQGTYYPAILNYGVKQASYGMSKKDRRHKRHHAVGGDWRIAPRENYMVEALEKLKGWTQHTLSDELQKSLRPQRRRYPPLC</sequence>